<dbReference type="OrthoDB" id="445007at2759"/>
<dbReference type="InterPro" id="IPR008775">
    <property type="entry name" value="Phytyl_CoA_dOase-like"/>
</dbReference>
<evidence type="ECO:0000313" key="2">
    <source>
        <dbReference type="Proteomes" id="UP000799537"/>
    </source>
</evidence>
<dbReference type="PANTHER" id="PTHR31630">
    <property type="entry name" value="PHYTANOYL-COA DIOXYGENASE-RELATED-RELATED"/>
    <property type="match status" value="1"/>
</dbReference>
<evidence type="ECO:0000313" key="1">
    <source>
        <dbReference type="EMBL" id="KAF2174233.1"/>
    </source>
</evidence>
<organism evidence="1 2">
    <name type="scientific">Zasmidium cellare ATCC 36951</name>
    <dbReference type="NCBI Taxonomy" id="1080233"/>
    <lineage>
        <taxon>Eukaryota</taxon>
        <taxon>Fungi</taxon>
        <taxon>Dikarya</taxon>
        <taxon>Ascomycota</taxon>
        <taxon>Pezizomycotina</taxon>
        <taxon>Dothideomycetes</taxon>
        <taxon>Dothideomycetidae</taxon>
        <taxon>Mycosphaerellales</taxon>
        <taxon>Mycosphaerellaceae</taxon>
        <taxon>Zasmidium</taxon>
    </lineage>
</organism>
<keyword evidence="2" id="KW-1185">Reference proteome</keyword>
<gene>
    <name evidence="1" type="ORF">M409DRAFT_62330</name>
</gene>
<dbReference type="EMBL" id="ML993579">
    <property type="protein sequence ID" value="KAF2174233.1"/>
    <property type="molecule type" value="Genomic_DNA"/>
</dbReference>
<reference evidence="1" key="1">
    <citation type="journal article" date="2020" name="Stud. Mycol.">
        <title>101 Dothideomycetes genomes: a test case for predicting lifestyles and emergence of pathogens.</title>
        <authorList>
            <person name="Haridas S."/>
            <person name="Albert R."/>
            <person name="Binder M."/>
            <person name="Bloem J."/>
            <person name="Labutti K."/>
            <person name="Salamov A."/>
            <person name="Andreopoulos B."/>
            <person name="Baker S."/>
            <person name="Barry K."/>
            <person name="Bills G."/>
            <person name="Bluhm B."/>
            <person name="Cannon C."/>
            <person name="Castanera R."/>
            <person name="Culley D."/>
            <person name="Daum C."/>
            <person name="Ezra D."/>
            <person name="Gonzalez J."/>
            <person name="Henrissat B."/>
            <person name="Kuo A."/>
            <person name="Liang C."/>
            <person name="Lipzen A."/>
            <person name="Lutzoni F."/>
            <person name="Magnuson J."/>
            <person name="Mondo S."/>
            <person name="Nolan M."/>
            <person name="Ohm R."/>
            <person name="Pangilinan J."/>
            <person name="Park H.-J."/>
            <person name="Ramirez L."/>
            <person name="Alfaro M."/>
            <person name="Sun H."/>
            <person name="Tritt A."/>
            <person name="Yoshinaga Y."/>
            <person name="Zwiers L.-H."/>
            <person name="Turgeon B."/>
            <person name="Goodwin S."/>
            <person name="Spatafora J."/>
            <person name="Crous P."/>
            <person name="Grigoriev I."/>
        </authorList>
    </citation>
    <scope>NUCLEOTIDE SEQUENCE</scope>
    <source>
        <strain evidence="1">ATCC 36951</strain>
    </source>
</reference>
<dbReference type="SUPFAM" id="SSF51197">
    <property type="entry name" value="Clavaminate synthase-like"/>
    <property type="match status" value="1"/>
</dbReference>
<dbReference type="RefSeq" id="XP_033675122.1">
    <property type="nucleotide sequence ID" value="XM_033815129.1"/>
</dbReference>
<dbReference type="Gene3D" id="2.60.120.620">
    <property type="entry name" value="q2cbj1_9rhob like domain"/>
    <property type="match status" value="1"/>
</dbReference>
<evidence type="ECO:0008006" key="3">
    <source>
        <dbReference type="Google" id="ProtNLM"/>
    </source>
</evidence>
<dbReference type="Pfam" id="PF05721">
    <property type="entry name" value="PhyH"/>
    <property type="match status" value="1"/>
</dbReference>
<dbReference type="Proteomes" id="UP000799537">
    <property type="component" value="Unassembled WGS sequence"/>
</dbReference>
<sequence length="325" mass="37200">MTKPQFLAALEKDGYVVVPSVIAKESCDQFVEDAWKWLESFPHGFKRDDRSTWTAEHLPSGHQKGLYNRYSVNHEAFVWKIRTEPGLINAFENVWETDDLIVSFDGMNVSLPVNQKTGRTDIQQSEPWPHIDQDPRTIEKLELYQGIAQMSPCGPDDGGLVVLSGSHRLHEQQFQEIGGFRPDSDLGVGKNGYNYTSEDADWYRAKGCNEVKVCANAGDLILWDSRTIHWNQNPTGEQTRFISYVCYCPRSRMSEGDLQRKQEVFNARKGTTHWPNMNVVPADTPDYFYAKPRRPDDTLDPANRERPLWEPEVTPAVLRLVGVRN</sequence>
<dbReference type="PANTHER" id="PTHR31630:SF6">
    <property type="entry name" value="PHYTANOYL-COA DIOXYGENASE-RELATED"/>
    <property type="match status" value="1"/>
</dbReference>
<protein>
    <recommendedName>
        <fullName evidence="3">Phytanoyl-CoA dioxygenase</fullName>
    </recommendedName>
</protein>
<name>A0A6A6D522_ZASCE</name>
<proteinExistence type="predicted"/>
<dbReference type="GeneID" id="54568401"/>
<accession>A0A6A6D522</accession>
<dbReference type="AlphaFoldDB" id="A0A6A6D522"/>